<keyword evidence="5" id="KW-0456">Lyase</keyword>
<evidence type="ECO:0000256" key="2">
    <source>
        <dbReference type="ARBA" id="ARBA00006472"/>
    </source>
</evidence>
<comment type="similarity">
    <text evidence="2">Belongs to the pterin-4-alpha-carbinolamine dehydratase family.</text>
</comment>
<gene>
    <name evidence="7" type="ORF">GIY23_15235</name>
</gene>
<feature type="region of interest" description="Disordered" evidence="6">
    <location>
        <begin position="119"/>
        <end position="146"/>
    </location>
</feature>
<dbReference type="Gene3D" id="1.10.490.110">
    <property type="entry name" value="Uncharacterized conserved protein DUF2267"/>
    <property type="match status" value="1"/>
</dbReference>
<dbReference type="GO" id="GO:0006729">
    <property type="term" value="P:tetrahydrobiopterin biosynthetic process"/>
    <property type="evidence" value="ECO:0007669"/>
    <property type="project" value="InterPro"/>
</dbReference>
<dbReference type="InterPro" id="IPR018727">
    <property type="entry name" value="DUF2267"/>
</dbReference>
<dbReference type="InterPro" id="IPR036428">
    <property type="entry name" value="PCD_sf"/>
</dbReference>
<evidence type="ECO:0000256" key="5">
    <source>
        <dbReference type="ARBA" id="ARBA00023239"/>
    </source>
</evidence>
<dbReference type="InterPro" id="IPR038282">
    <property type="entry name" value="DUF2267_sf"/>
</dbReference>
<dbReference type="Gene3D" id="3.30.1360.20">
    <property type="entry name" value="Transcriptional coactivator/pterin dehydratase"/>
    <property type="match status" value="1"/>
</dbReference>
<name>A0A5Q3QIL0_9PSEU</name>
<evidence type="ECO:0000256" key="3">
    <source>
        <dbReference type="ARBA" id="ARBA00013252"/>
    </source>
</evidence>
<dbReference type="KEGG" id="sace:GIY23_15235"/>
<dbReference type="InterPro" id="IPR001533">
    <property type="entry name" value="Pterin_deHydtase"/>
</dbReference>
<proteinExistence type="inferred from homology"/>
<evidence type="ECO:0000256" key="6">
    <source>
        <dbReference type="SAM" id="MobiDB-lite"/>
    </source>
</evidence>
<dbReference type="Pfam" id="PF01329">
    <property type="entry name" value="Pterin_4a"/>
    <property type="match status" value="1"/>
</dbReference>
<protein>
    <recommendedName>
        <fullName evidence="4">Putative pterin-4-alpha-carbinolamine dehydratase</fullName>
        <ecNumber evidence="3">4.2.1.96</ecNumber>
    </recommendedName>
</protein>
<evidence type="ECO:0000256" key="4">
    <source>
        <dbReference type="ARBA" id="ARBA00021735"/>
    </source>
</evidence>
<organism evidence="7 8">
    <name type="scientific">Allosaccharopolyspora coralli</name>
    <dbReference type="NCBI Taxonomy" id="2665642"/>
    <lineage>
        <taxon>Bacteria</taxon>
        <taxon>Bacillati</taxon>
        <taxon>Actinomycetota</taxon>
        <taxon>Actinomycetes</taxon>
        <taxon>Pseudonocardiales</taxon>
        <taxon>Pseudonocardiaceae</taxon>
        <taxon>Allosaccharopolyspora</taxon>
    </lineage>
</organism>
<dbReference type="GO" id="GO:0008124">
    <property type="term" value="F:4-alpha-hydroxytetrahydrobiopterin dehydratase activity"/>
    <property type="evidence" value="ECO:0007669"/>
    <property type="project" value="UniProtKB-EC"/>
</dbReference>
<comment type="catalytic activity">
    <reaction evidence="1">
        <text>(4aS,6R)-4a-hydroxy-L-erythro-5,6,7,8-tetrahydrobiopterin = (6R)-L-erythro-6,7-dihydrobiopterin + H2O</text>
        <dbReference type="Rhea" id="RHEA:11920"/>
        <dbReference type="ChEBI" id="CHEBI:15377"/>
        <dbReference type="ChEBI" id="CHEBI:15642"/>
        <dbReference type="ChEBI" id="CHEBI:43120"/>
        <dbReference type="EC" id="4.2.1.96"/>
    </reaction>
</comment>
<reference evidence="8" key="1">
    <citation type="submission" date="2019-11" db="EMBL/GenBank/DDBJ databases">
        <title>The complete genome sequence of Saccharopolyspora sp. E2A.</title>
        <authorList>
            <person name="Zhang G."/>
        </authorList>
    </citation>
    <scope>NUCLEOTIDE SEQUENCE [LARGE SCALE GENOMIC DNA]</scope>
    <source>
        <strain evidence="8">E2A</strain>
    </source>
</reference>
<dbReference type="SUPFAM" id="SSF55248">
    <property type="entry name" value="PCD-like"/>
    <property type="match status" value="1"/>
</dbReference>
<evidence type="ECO:0000256" key="1">
    <source>
        <dbReference type="ARBA" id="ARBA00001554"/>
    </source>
</evidence>
<keyword evidence="8" id="KW-1185">Reference proteome</keyword>
<dbReference type="Pfam" id="PF10025">
    <property type="entry name" value="DUF2267"/>
    <property type="match status" value="1"/>
</dbReference>
<dbReference type="RefSeq" id="WP_154077269.1">
    <property type="nucleotide sequence ID" value="NZ_CP045929.1"/>
</dbReference>
<evidence type="ECO:0000313" key="8">
    <source>
        <dbReference type="Proteomes" id="UP000371041"/>
    </source>
</evidence>
<sequence>MTTRYESFLDGIRHRADLAETGDVRASTIHVLEVLSSRLDGVDRSQMAVALPPEVRDAVHWDAPHEPGARQDDLVGEIARRASCEPEHARALTRAVLAEMALAAPAVVDTLRHGLPAEVTPLFDRPGTVPEQTSTEPGAEGGARPLGEDELRRALTQLENWAGTTERLTREATLPTDRHQPVLTRVRAAEIELSHRAEVTENDDILVFSLTTRSVGGVSELDLQLARRIDEAVLEVATPT</sequence>
<evidence type="ECO:0000313" key="7">
    <source>
        <dbReference type="EMBL" id="QGK70687.1"/>
    </source>
</evidence>
<dbReference type="EC" id="4.2.1.96" evidence="3"/>
<accession>A0A5Q3QIL0</accession>
<dbReference type="AlphaFoldDB" id="A0A5Q3QIL0"/>
<dbReference type="EMBL" id="CP045929">
    <property type="protein sequence ID" value="QGK70687.1"/>
    <property type="molecule type" value="Genomic_DNA"/>
</dbReference>
<dbReference type="Proteomes" id="UP000371041">
    <property type="component" value="Chromosome"/>
</dbReference>